<evidence type="ECO:0000313" key="5">
    <source>
        <dbReference type="EMBL" id="OFI35458.1"/>
    </source>
</evidence>
<dbReference type="InterPro" id="IPR006120">
    <property type="entry name" value="Resolvase_HTH_dom"/>
</dbReference>
<protein>
    <recommendedName>
        <fullName evidence="4">Resolvase/invertase-type recombinase catalytic domain-containing protein</fullName>
    </recommendedName>
</protein>
<gene>
    <name evidence="5" type="ORF">BFC17_11875</name>
</gene>
<dbReference type="SUPFAM" id="SSF53041">
    <property type="entry name" value="Resolvase-like"/>
    <property type="match status" value="1"/>
</dbReference>
<evidence type="ECO:0000313" key="6">
    <source>
        <dbReference type="Proteomes" id="UP000176037"/>
    </source>
</evidence>
<dbReference type="Proteomes" id="UP000176037">
    <property type="component" value="Unassembled WGS sequence"/>
</dbReference>
<keyword evidence="6" id="KW-1185">Reference proteome</keyword>
<dbReference type="SMART" id="SM00857">
    <property type="entry name" value="Resolvase"/>
    <property type="match status" value="1"/>
</dbReference>
<evidence type="ECO:0000256" key="3">
    <source>
        <dbReference type="ARBA" id="ARBA00023172"/>
    </source>
</evidence>
<name>A0A1E8FIM2_9ALTE</name>
<evidence type="ECO:0000259" key="4">
    <source>
        <dbReference type="PROSITE" id="PS51736"/>
    </source>
</evidence>
<dbReference type="InterPro" id="IPR050639">
    <property type="entry name" value="SSR_resolvase"/>
</dbReference>
<dbReference type="RefSeq" id="WP_070175202.1">
    <property type="nucleotide sequence ID" value="NZ_BMJR01000006.1"/>
</dbReference>
<dbReference type="EMBL" id="MJIC01000009">
    <property type="protein sequence ID" value="OFI35458.1"/>
    <property type="molecule type" value="Genomic_DNA"/>
</dbReference>
<sequence>MTTYLYVGSSTEKQDVDDQAQALINKYPYDIVVREPNVDPGQKPKLNRLLKRLRRGDRLIIHDVSRLGRSIRAVAAVSAELERQGVMLIVDNLETVGSPAINIFALIAGAARMDKDLLIDRQAIGIAKARAKGKYKGRKALPATIITKANKLLAKGMKKKDVAKALNIGESTLYKYLAAQRSEG</sequence>
<comment type="similarity">
    <text evidence="1">Belongs to the site-specific recombinase resolvase family.</text>
</comment>
<dbReference type="AlphaFoldDB" id="A0A1E8FIM2"/>
<keyword evidence="2" id="KW-0238">DNA-binding</keyword>
<accession>A0A1E8FIM2</accession>
<keyword evidence="3" id="KW-0233">DNA recombination</keyword>
<dbReference type="InterPro" id="IPR009057">
    <property type="entry name" value="Homeodomain-like_sf"/>
</dbReference>
<dbReference type="PANTHER" id="PTHR30461">
    <property type="entry name" value="DNA-INVERTASE FROM LAMBDOID PROPHAGE"/>
    <property type="match status" value="1"/>
</dbReference>
<dbReference type="Gene3D" id="1.10.10.60">
    <property type="entry name" value="Homeodomain-like"/>
    <property type="match status" value="1"/>
</dbReference>
<dbReference type="InterPro" id="IPR036162">
    <property type="entry name" value="Resolvase-like_N_sf"/>
</dbReference>
<dbReference type="STRING" id="1856405.BFC17_11875"/>
<dbReference type="SUPFAM" id="SSF46689">
    <property type="entry name" value="Homeodomain-like"/>
    <property type="match status" value="1"/>
</dbReference>
<dbReference type="PROSITE" id="PS51736">
    <property type="entry name" value="RECOMBINASES_3"/>
    <property type="match status" value="1"/>
</dbReference>
<dbReference type="Pfam" id="PF02796">
    <property type="entry name" value="HTH_7"/>
    <property type="match status" value="1"/>
</dbReference>
<dbReference type="InterPro" id="IPR006119">
    <property type="entry name" value="Resolv_N"/>
</dbReference>
<reference evidence="5 6" key="1">
    <citation type="submission" date="2016-09" db="EMBL/GenBank/DDBJ databases">
        <title>Alteromonas lipolytica, a new species isolated from sea water.</title>
        <authorList>
            <person name="Wu Y.-H."/>
            <person name="Cheng H."/>
            <person name="Xu X.-W."/>
        </authorList>
    </citation>
    <scope>NUCLEOTIDE SEQUENCE [LARGE SCALE GENOMIC DNA]</scope>
    <source>
        <strain evidence="5 6">JW12</strain>
    </source>
</reference>
<evidence type="ECO:0000256" key="2">
    <source>
        <dbReference type="ARBA" id="ARBA00023125"/>
    </source>
</evidence>
<organism evidence="5 6">
    <name type="scientific">Alteromonas lipolytica</name>
    <dbReference type="NCBI Taxonomy" id="1856405"/>
    <lineage>
        <taxon>Bacteria</taxon>
        <taxon>Pseudomonadati</taxon>
        <taxon>Pseudomonadota</taxon>
        <taxon>Gammaproteobacteria</taxon>
        <taxon>Alteromonadales</taxon>
        <taxon>Alteromonadaceae</taxon>
        <taxon>Alteromonas/Salinimonas group</taxon>
        <taxon>Alteromonas</taxon>
    </lineage>
</organism>
<dbReference type="Gene3D" id="3.40.50.1390">
    <property type="entry name" value="Resolvase, N-terminal catalytic domain"/>
    <property type="match status" value="1"/>
</dbReference>
<comment type="caution">
    <text evidence="5">The sequence shown here is derived from an EMBL/GenBank/DDBJ whole genome shotgun (WGS) entry which is preliminary data.</text>
</comment>
<dbReference type="Pfam" id="PF00239">
    <property type="entry name" value="Resolvase"/>
    <property type="match status" value="1"/>
</dbReference>
<dbReference type="GO" id="GO:0003677">
    <property type="term" value="F:DNA binding"/>
    <property type="evidence" value="ECO:0007669"/>
    <property type="project" value="UniProtKB-KW"/>
</dbReference>
<dbReference type="PANTHER" id="PTHR30461:SF2">
    <property type="entry name" value="SERINE RECOMBINASE PINE-RELATED"/>
    <property type="match status" value="1"/>
</dbReference>
<dbReference type="GO" id="GO:0000150">
    <property type="term" value="F:DNA strand exchange activity"/>
    <property type="evidence" value="ECO:0007669"/>
    <property type="project" value="InterPro"/>
</dbReference>
<evidence type="ECO:0000256" key="1">
    <source>
        <dbReference type="ARBA" id="ARBA00009913"/>
    </source>
</evidence>
<proteinExistence type="inferred from homology"/>
<feature type="domain" description="Resolvase/invertase-type recombinase catalytic" evidence="4">
    <location>
        <begin position="2"/>
        <end position="133"/>
    </location>
</feature>